<reference evidence="2 3" key="1">
    <citation type="journal article" date="2023" name="Commun. Biol.">
        <title>Genome analysis of Parmales, the sister group of diatoms, reveals the evolutionary specialization of diatoms from phago-mixotrophs to photoautotrophs.</title>
        <authorList>
            <person name="Ban H."/>
            <person name="Sato S."/>
            <person name="Yoshikawa S."/>
            <person name="Yamada K."/>
            <person name="Nakamura Y."/>
            <person name="Ichinomiya M."/>
            <person name="Sato N."/>
            <person name="Blanc-Mathieu R."/>
            <person name="Endo H."/>
            <person name="Kuwata A."/>
            <person name="Ogata H."/>
        </authorList>
    </citation>
    <scope>NUCLEOTIDE SEQUENCE [LARGE SCALE GENOMIC DNA]</scope>
</reference>
<dbReference type="SUPFAM" id="SSF56112">
    <property type="entry name" value="Protein kinase-like (PK-like)"/>
    <property type="match status" value="1"/>
</dbReference>
<feature type="region of interest" description="Disordered" evidence="1">
    <location>
        <begin position="125"/>
        <end position="167"/>
    </location>
</feature>
<accession>A0ABQ6MAE7</accession>
<evidence type="ECO:0000256" key="1">
    <source>
        <dbReference type="SAM" id="MobiDB-lite"/>
    </source>
</evidence>
<dbReference type="Proteomes" id="UP001165060">
    <property type="component" value="Unassembled WGS sequence"/>
</dbReference>
<protein>
    <recommendedName>
        <fullName evidence="4">Protein kinase domain-containing protein</fullName>
    </recommendedName>
</protein>
<keyword evidence="3" id="KW-1185">Reference proteome</keyword>
<evidence type="ECO:0000313" key="2">
    <source>
        <dbReference type="EMBL" id="GMI22479.1"/>
    </source>
</evidence>
<evidence type="ECO:0000313" key="3">
    <source>
        <dbReference type="Proteomes" id="UP001165060"/>
    </source>
</evidence>
<comment type="caution">
    <text evidence="2">The sequence shown here is derived from an EMBL/GenBank/DDBJ whole genome shotgun (WGS) entry which is preliminary data.</text>
</comment>
<dbReference type="EMBL" id="BRYB01000090">
    <property type="protein sequence ID" value="GMI22479.1"/>
    <property type="molecule type" value="Genomic_DNA"/>
</dbReference>
<feature type="compositionally biased region" description="Polar residues" evidence="1">
    <location>
        <begin position="134"/>
        <end position="143"/>
    </location>
</feature>
<organism evidence="2 3">
    <name type="scientific">Tetraparma gracilis</name>
    <dbReference type="NCBI Taxonomy" id="2962635"/>
    <lineage>
        <taxon>Eukaryota</taxon>
        <taxon>Sar</taxon>
        <taxon>Stramenopiles</taxon>
        <taxon>Ochrophyta</taxon>
        <taxon>Bolidophyceae</taxon>
        <taxon>Parmales</taxon>
        <taxon>Triparmaceae</taxon>
        <taxon>Tetraparma</taxon>
    </lineage>
</organism>
<name>A0ABQ6MAE7_9STRA</name>
<dbReference type="InterPro" id="IPR011009">
    <property type="entry name" value="Kinase-like_dom_sf"/>
</dbReference>
<gene>
    <name evidence="2" type="ORF">TeGR_g11374</name>
</gene>
<feature type="compositionally biased region" description="Low complexity" evidence="1">
    <location>
        <begin position="156"/>
        <end position="167"/>
    </location>
</feature>
<sequence length="540" mass="58079">MGCCSSTRSHRRDRSSPPSTPSTPSRSSHLGGDAHTSLLSDTDNLLHNEPLHVTSMDGSDPLHTPVRASFMSSGPDDPDQAASMVTVSNLCQQHGRFLYSPEASGRPHLGRRPSRKSFFHLRANPAFVPDAPHNPQSGTQASGQKAAGRGRPPPLKKQSSSSSSLGGSLGLSFPSLLSSPPAIVRTGPPAPARTPPRAAFFLRSSSAGWGSPPPRSPTYILSLMQVPAICPFTFHSPAEREAFSALLAHVSGSSPHVAPVADVQFVRGGGNADAVELVVVREYYERGSLRDEIYGARPLDPYAEKYPPKSKGKGLHVKKIRAFGRQILQTLQHLRSMGIVCYNLSSTNILLSPSPHSAKSPYIAVLGDIENSLLCKPPPTSLENFTIMLENRVDVDALHFGHLLFEMAVGHRLNKVKPCAAVLAGTWAGAKSKKSQVDAEVAEVLRLIFEPRERVVLEGRRKTKRVSVDDILECSLFKVAEEAPGGVEGEGGMEEEEEAAPEMSVAAKKIVKICMSSISNIRAHNLKEFDKATSEAAAQQ</sequence>
<proteinExistence type="predicted"/>
<feature type="region of interest" description="Disordered" evidence="1">
    <location>
        <begin position="1"/>
        <end position="82"/>
    </location>
</feature>
<dbReference type="Gene3D" id="1.10.510.10">
    <property type="entry name" value="Transferase(Phosphotransferase) domain 1"/>
    <property type="match status" value="1"/>
</dbReference>
<evidence type="ECO:0008006" key="4">
    <source>
        <dbReference type="Google" id="ProtNLM"/>
    </source>
</evidence>